<dbReference type="EMBL" id="CP038804">
    <property type="protein sequence ID" value="UTY33371.1"/>
    <property type="molecule type" value="Genomic_DNA"/>
</dbReference>
<dbReference type="Proteomes" id="UP001058682">
    <property type="component" value="Chromosome"/>
</dbReference>
<protein>
    <submittedName>
        <fullName evidence="2">Uncharacterized protein</fullName>
    </submittedName>
</protein>
<evidence type="ECO:0000313" key="2">
    <source>
        <dbReference type="EMBL" id="UTY33371.1"/>
    </source>
</evidence>
<reference evidence="2" key="1">
    <citation type="submission" date="2019-04" db="EMBL/GenBank/DDBJ databases">
        <title>Whole genome sequencing of oral phylogroup 2 treponemes.</title>
        <authorList>
            <person name="Chan Y."/>
            <person name="Zeng H.H."/>
            <person name="Yu X.L."/>
            <person name="Leung W.K."/>
            <person name="Watt R.M."/>
        </authorList>
    </citation>
    <scope>NUCLEOTIDE SEQUENCE</scope>
    <source>
        <strain evidence="2">OMZ 835</strain>
    </source>
</reference>
<accession>A0AAE9MV71</accession>
<feature type="compositionally biased region" description="Polar residues" evidence="1">
    <location>
        <begin position="175"/>
        <end position="187"/>
    </location>
</feature>
<gene>
    <name evidence="2" type="ORF">E4N74_04605</name>
</gene>
<organism evidence="2 3">
    <name type="scientific">Treponema putidum</name>
    <dbReference type="NCBI Taxonomy" id="221027"/>
    <lineage>
        <taxon>Bacteria</taxon>
        <taxon>Pseudomonadati</taxon>
        <taxon>Spirochaetota</taxon>
        <taxon>Spirochaetia</taxon>
        <taxon>Spirochaetales</taxon>
        <taxon>Treponemataceae</taxon>
        <taxon>Treponema</taxon>
    </lineage>
</organism>
<evidence type="ECO:0000313" key="3">
    <source>
        <dbReference type="Proteomes" id="UP001058682"/>
    </source>
</evidence>
<evidence type="ECO:0000256" key="1">
    <source>
        <dbReference type="SAM" id="MobiDB-lite"/>
    </source>
</evidence>
<feature type="region of interest" description="Disordered" evidence="1">
    <location>
        <begin position="1"/>
        <end position="202"/>
    </location>
</feature>
<dbReference type="AlphaFoldDB" id="A0AAE9MV71"/>
<dbReference type="RefSeq" id="WP_255819071.1">
    <property type="nucleotide sequence ID" value="NZ_CP038804.1"/>
</dbReference>
<feature type="compositionally biased region" description="Polar residues" evidence="1">
    <location>
        <begin position="62"/>
        <end position="78"/>
    </location>
</feature>
<feature type="compositionally biased region" description="Low complexity" evidence="1">
    <location>
        <begin position="160"/>
        <end position="174"/>
    </location>
</feature>
<proteinExistence type="predicted"/>
<sequence>MVNWKNSNHLMESDDSVFGLGTGTVVKSARGLGFNSNHDDPHVVPEEGNDDSGTGPAPSTPDPGNTTQDPVNSGTSPAPSEPAPVDEGTNQTDLSNTEDEAAPPSNSGSGNSDGGNGSHYNEDYNDYDSGHNNYYDDDDHHHHHSSSGNSDTEIGNTALTGTSSNSSSNSGNTGADQSPTSNSNNIGKTKEGPPSVISQRERGKAALLSRLDIEDFIKFEPKGMKGDIIRKYNHMKNYSSPIVAIDERGNYIEKNDFKVDGMDISIKREHDGYGNEFDSVRTIETVKLANGQVVKCNIQDMVGANAESKAFADERGGMTLPDGKYYFTAEDLTEQADGTYNSIKFANTLRLQTKDSNIPKNIRDDINSKYFLFHATEYKEGFIPEDGGNRIWINPWSAGCISSITGGQSTHDDFMNMLTGITPENISVTITSKRHVNI</sequence>
<feature type="compositionally biased region" description="Polar residues" evidence="1">
    <location>
        <begin position="1"/>
        <end position="10"/>
    </location>
</feature>
<name>A0AAE9MV71_9SPIR</name>